<dbReference type="WBParaSite" id="maker-unitig_21037-snap-gene-0.2-mRNA-1">
    <property type="protein sequence ID" value="maker-unitig_21037-snap-gene-0.2-mRNA-1"/>
    <property type="gene ID" value="maker-unitig_21037-snap-gene-0.2"/>
</dbReference>
<proteinExistence type="predicted"/>
<organism evidence="1 2">
    <name type="scientific">Macrostomum lignano</name>
    <dbReference type="NCBI Taxonomy" id="282301"/>
    <lineage>
        <taxon>Eukaryota</taxon>
        <taxon>Metazoa</taxon>
        <taxon>Spiralia</taxon>
        <taxon>Lophotrochozoa</taxon>
        <taxon>Platyhelminthes</taxon>
        <taxon>Rhabditophora</taxon>
        <taxon>Macrostomorpha</taxon>
        <taxon>Macrostomida</taxon>
        <taxon>Macrostomidae</taxon>
        <taxon>Macrostomum</taxon>
    </lineage>
</organism>
<keyword evidence="1" id="KW-1185">Reference proteome</keyword>
<name>A0A1I8F5A1_9PLAT</name>
<dbReference type="Proteomes" id="UP000095280">
    <property type="component" value="Unplaced"/>
</dbReference>
<sequence length="428" mass="45040">NKGKPRQVLGDAADPHGHRNQTAEVDELLTSWNKSLAASLIVACLRPGPASCPSLLPGGSWRRLRDVGAALAKLEVGPQEPGAAASGAAPAAGQGVLVRLLCKEAAVSTAGQQAGFQNLAASLDHALVGQFYRHSEESCEDLFARAEARRRHADQSDAAQSDWTQNLTPAPPGRRGWKAAIFAELAALRVGVDLSNTTYSAVWVASARLRRLKPAGPPPTGLLGGLAEAVPAVGAGEPQLYQRLVLAVRLKQSDRLSVKKMFKNAPGDVPWTGASYSGTGCRWARGGERCSPANAVKAPDLTLHRLSGGLVHGVSLLARIPGDGVTYKAEKGASFAELAALECRSQGLHNSERPMAPSPTAESRLVAMDWPGSRPAAFLGPAVRTCCLATYWSRRRRRMVDGRLPVGPIVPGLGPDALVSSKGGREQT</sequence>
<reference evidence="2" key="1">
    <citation type="submission" date="2016-11" db="UniProtKB">
        <authorList>
            <consortium name="WormBaseParasite"/>
        </authorList>
    </citation>
    <scope>IDENTIFICATION</scope>
</reference>
<dbReference type="AlphaFoldDB" id="A0A1I8F5A1"/>
<accession>A0A1I8F5A1</accession>
<protein>
    <submittedName>
        <fullName evidence="2">BVLRF1 domain-containing protein</fullName>
    </submittedName>
</protein>
<evidence type="ECO:0000313" key="1">
    <source>
        <dbReference type="Proteomes" id="UP000095280"/>
    </source>
</evidence>
<evidence type="ECO:0000313" key="2">
    <source>
        <dbReference type="WBParaSite" id="maker-unitig_21037-snap-gene-0.2-mRNA-1"/>
    </source>
</evidence>